<dbReference type="Proteomes" id="UP000552954">
    <property type="component" value="Unassembled WGS sequence"/>
</dbReference>
<comment type="caution">
    <text evidence="2">The sequence shown here is derived from an EMBL/GenBank/DDBJ whole genome shotgun (WGS) entry which is preliminary data.</text>
</comment>
<accession>A0A849KF99</accession>
<evidence type="ECO:0000313" key="3">
    <source>
        <dbReference type="Proteomes" id="UP000552954"/>
    </source>
</evidence>
<dbReference type="RefSeq" id="WP_171562269.1">
    <property type="nucleotide sequence ID" value="NZ_JABFCS010000001.1"/>
</dbReference>
<feature type="domain" description="Haem-binding uptake Tiki superfamily ChaN" evidence="1">
    <location>
        <begin position="24"/>
        <end position="211"/>
    </location>
</feature>
<dbReference type="Gene3D" id="1.10.8.760">
    <property type="entry name" value="Haem-binding uptake, Tiki superfamily, ChaN, domain 2"/>
    <property type="match status" value="1"/>
</dbReference>
<sequence length="246" mass="26717">MRFHFAVAALLLAGCSTLPPVPDVSGVDAVLIGEQHDAKDHPRMQKKWVDTLAERGTLTAVTLEMAERGHSTAGLPPTASEEEVRKALNWNRAGSGWQWERYAPAIMAAVRAGVPVMGANLPRDEMRKAMGDVTLDALLPASSIQRHQQNIRTGHCDMLPEHQVTPMVRVQVARDFAMAQTISGASQPGKQVVLIAGRGHVLPELGVPVHLPQRLRATAVVLPAQDTGRDYCAELKKEMDGRKKPA</sequence>
<evidence type="ECO:0000259" key="1">
    <source>
        <dbReference type="Pfam" id="PF04187"/>
    </source>
</evidence>
<name>A0A849KF99_9BURK</name>
<dbReference type="SUPFAM" id="SSF159501">
    <property type="entry name" value="EreA/ChaN-like"/>
    <property type="match status" value="1"/>
</dbReference>
<protein>
    <submittedName>
        <fullName evidence="2">ChaN family lipoprotein</fullName>
    </submittedName>
</protein>
<evidence type="ECO:0000313" key="2">
    <source>
        <dbReference type="EMBL" id="NNU44937.1"/>
    </source>
</evidence>
<reference evidence="2 3" key="1">
    <citation type="submission" date="2020-05" db="EMBL/GenBank/DDBJ databases">
        <authorList>
            <person name="Khan S.A."/>
            <person name="Jeon C.O."/>
            <person name="Chun B.H."/>
        </authorList>
    </citation>
    <scope>NUCLEOTIDE SEQUENCE [LARGE SCALE GENOMIC DNA]</scope>
    <source>
        <strain evidence="2 3">B156</strain>
    </source>
</reference>
<dbReference type="AlphaFoldDB" id="A0A849KF99"/>
<dbReference type="EMBL" id="JABFCS010000001">
    <property type="protein sequence ID" value="NNU44937.1"/>
    <property type="molecule type" value="Genomic_DNA"/>
</dbReference>
<dbReference type="CDD" id="cd14727">
    <property type="entry name" value="ChanN-like"/>
    <property type="match status" value="1"/>
</dbReference>
<dbReference type="Pfam" id="PF04187">
    <property type="entry name" value="Cofac_haem_bdg"/>
    <property type="match status" value="1"/>
</dbReference>
<dbReference type="PROSITE" id="PS51257">
    <property type="entry name" value="PROKAR_LIPOPROTEIN"/>
    <property type="match status" value="1"/>
</dbReference>
<keyword evidence="3" id="KW-1185">Reference proteome</keyword>
<proteinExistence type="predicted"/>
<reference evidence="2 3" key="2">
    <citation type="submission" date="2020-06" db="EMBL/GenBank/DDBJ databases">
        <title>Ramlibacter rhizophilus sp. nov., isolated from rhizosphere soil of national flower Mugunghwa from South Korea.</title>
        <authorList>
            <person name="Zheng-Fei Y."/>
            <person name="Huan T."/>
        </authorList>
    </citation>
    <scope>NUCLEOTIDE SEQUENCE [LARGE SCALE GENOMIC DNA]</scope>
    <source>
        <strain evidence="2 3">B156</strain>
    </source>
</reference>
<dbReference type="Gene3D" id="3.40.50.11550">
    <property type="match status" value="1"/>
</dbReference>
<organism evidence="2 3">
    <name type="scientific">Ramlibacter montanisoli</name>
    <dbReference type="NCBI Taxonomy" id="2732512"/>
    <lineage>
        <taxon>Bacteria</taxon>
        <taxon>Pseudomonadati</taxon>
        <taxon>Pseudomonadota</taxon>
        <taxon>Betaproteobacteria</taxon>
        <taxon>Burkholderiales</taxon>
        <taxon>Comamonadaceae</taxon>
        <taxon>Ramlibacter</taxon>
    </lineage>
</organism>
<gene>
    <name evidence="2" type="ORF">HK415_19915</name>
</gene>
<keyword evidence="2" id="KW-0449">Lipoprotein</keyword>
<dbReference type="InterPro" id="IPR007314">
    <property type="entry name" value="Cofac_haem-bd_dom"/>
</dbReference>